<protein>
    <submittedName>
        <fullName evidence="2">Uncharacterized protein</fullName>
    </submittedName>
</protein>
<feature type="compositionally biased region" description="Basic and acidic residues" evidence="1">
    <location>
        <begin position="1"/>
        <end position="24"/>
    </location>
</feature>
<evidence type="ECO:0000313" key="3">
    <source>
        <dbReference type="Proteomes" id="UP000324222"/>
    </source>
</evidence>
<reference evidence="2 3" key="1">
    <citation type="submission" date="2019-05" db="EMBL/GenBank/DDBJ databases">
        <title>Another draft genome of Portunus trituberculatus and its Hox gene families provides insights of decapod evolution.</title>
        <authorList>
            <person name="Jeong J.-H."/>
            <person name="Song I."/>
            <person name="Kim S."/>
            <person name="Choi T."/>
            <person name="Kim D."/>
            <person name="Ryu S."/>
            <person name="Kim W."/>
        </authorList>
    </citation>
    <scope>NUCLEOTIDE SEQUENCE [LARGE SCALE GENOMIC DNA]</scope>
    <source>
        <tissue evidence="2">Muscle</tissue>
    </source>
</reference>
<accession>A0A5B7J6U4</accession>
<sequence length="88" mass="10028">MLAGERVEGKTGREKKEGKKDKVHERRKGRGELTGILPKCRKFFSCRDGKTYIILTLLQFDIPVACDLISRRPADIHKIINSTSVNMK</sequence>
<dbReference type="EMBL" id="VSRR010080449">
    <property type="protein sequence ID" value="MPC89267.1"/>
    <property type="molecule type" value="Genomic_DNA"/>
</dbReference>
<proteinExistence type="predicted"/>
<evidence type="ECO:0000313" key="2">
    <source>
        <dbReference type="EMBL" id="MPC89267.1"/>
    </source>
</evidence>
<keyword evidence="3" id="KW-1185">Reference proteome</keyword>
<name>A0A5B7J6U4_PORTR</name>
<evidence type="ECO:0000256" key="1">
    <source>
        <dbReference type="SAM" id="MobiDB-lite"/>
    </source>
</evidence>
<gene>
    <name evidence="2" type="ORF">E2C01_084205</name>
</gene>
<comment type="caution">
    <text evidence="2">The sequence shown here is derived from an EMBL/GenBank/DDBJ whole genome shotgun (WGS) entry which is preliminary data.</text>
</comment>
<organism evidence="2 3">
    <name type="scientific">Portunus trituberculatus</name>
    <name type="common">Swimming crab</name>
    <name type="synonym">Neptunus trituberculatus</name>
    <dbReference type="NCBI Taxonomy" id="210409"/>
    <lineage>
        <taxon>Eukaryota</taxon>
        <taxon>Metazoa</taxon>
        <taxon>Ecdysozoa</taxon>
        <taxon>Arthropoda</taxon>
        <taxon>Crustacea</taxon>
        <taxon>Multicrustacea</taxon>
        <taxon>Malacostraca</taxon>
        <taxon>Eumalacostraca</taxon>
        <taxon>Eucarida</taxon>
        <taxon>Decapoda</taxon>
        <taxon>Pleocyemata</taxon>
        <taxon>Brachyura</taxon>
        <taxon>Eubrachyura</taxon>
        <taxon>Portunoidea</taxon>
        <taxon>Portunidae</taxon>
        <taxon>Portuninae</taxon>
        <taxon>Portunus</taxon>
    </lineage>
</organism>
<dbReference type="AlphaFoldDB" id="A0A5B7J6U4"/>
<dbReference type="Proteomes" id="UP000324222">
    <property type="component" value="Unassembled WGS sequence"/>
</dbReference>
<feature type="region of interest" description="Disordered" evidence="1">
    <location>
        <begin position="1"/>
        <end position="28"/>
    </location>
</feature>